<evidence type="ECO:0000313" key="2">
    <source>
        <dbReference type="EMBL" id="QHU11463.1"/>
    </source>
</evidence>
<dbReference type="AlphaFoldDB" id="A0A6C0K1L3"/>
<name>A0A6C0K1L3_9ZZZZ</name>
<dbReference type="Gene3D" id="1.10.3210.10">
    <property type="entry name" value="Hypothetical protein af1432"/>
    <property type="match status" value="1"/>
</dbReference>
<dbReference type="GO" id="GO:0006203">
    <property type="term" value="P:dGTP catabolic process"/>
    <property type="evidence" value="ECO:0007669"/>
    <property type="project" value="TreeGrafter"/>
</dbReference>
<sequence>MKIIHCNLWGDIEVSDLALQIIDTPHFQRLHYIKQTGMSYKVFPGANTSRFEHSIGVYGITRTLLDHLLKKQPELAQGCDERLQELICISGLVHDIGHGPFSHLFDYFLEMRGVESGWEDHETRGIDVLSDLIVRYQIPITSDEIQFIEKMVSGTVSSDCWYHAIINNKESGLDMDKMDYVLRDSMNFGMKIHFDPLRIIRNSRVIEGELCFCDRIKDEIITVFLIRNKMNRFIYRHKRVCLFESVLLYHLNSHLYEDVLEIIHQKDVKGFLRWTDATVLFRLPDEIYDDLESRCVTLSSEDLARYDTRREYIDREWAKIKKLWFYVKKDPQTKFRIGEDEWNLISCY</sequence>
<protein>
    <recommendedName>
        <fullName evidence="1">HD domain-containing protein</fullName>
    </recommendedName>
</protein>
<dbReference type="PROSITE" id="PS51831">
    <property type="entry name" value="HD"/>
    <property type="match status" value="1"/>
</dbReference>
<organism evidence="2">
    <name type="scientific">viral metagenome</name>
    <dbReference type="NCBI Taxonomy" id="1070528"/>
    <lineage>
        <taxon>unclassified sequences</taxon>
        <taxon>metagenomes</taxon>
        <taxon>organismal metagenomes</taxon>
    </lineage>
</organism>
<dbReference type="InterPro" id="IPR050135">
    <property type="entry name" value="dGTPase-like"/>
</dbReference>
<dbReference type="InterPro" id="IPR003607">
    <property type="entry name" value="HD/PDEase_dom"/>
</dbReference>
<evidence type="ECO:0000259" key="1">
    <source>
        <dbReference type="PROSITE" id="PS51831"/>
    </source>
</evidence>
<dbReference type="EMBL" id="MN740785">
    <property type="protein sequence ID" value="QHU11463.1"/>
    <property type="molecule type" value="Genomic_DNA"/>
</dbReference>
<dbReference type="Pfam" id="PF01966">
    <property type="entry name" value="HD"/>
    <property type="match status" value="1"/>
</dbReference>
<dbReference type="PANTHER" id="PTHR11373:SF4">
    <property type="entry name" value="DEOXYNUCLEOSIDE TRIPHOSPHATE TRIPHOSPHOHYDROLASE SAMHD1"/>
    <property type="match status" value="1"/>
</dbReference>
<dbReference type="PANTHER" id="PTHR11373">
    <property type="entry name" value="DEOXYNUCLEOSIDE TRIPHOSPHATE TRIPHOSPHOHYDROLASE"/>
    <property type="match status" value="1"/>
</dbReference>
<dbReference type="GO" id="GO:0008832">
    <property type="term" value="F:dGTPase activity"/>
    <property type="evidence" value="ECO:0007669"/>
    <property type="project" value="TreeGrafter"/>
</dbReference>
<dbReference type="SMART" id="SM00471">
    <property type="entry name" value="HDc"/>
    <property type="match status" value="1"/>
</dbReference>
<reference evidence="2" key="1">
    <citation type="journal article" date="2020" name="Nature">
        <title>Giant virus diversity and host interactions through global metagenomics.</title>
        <authorList>
            <person name="Schulz F."/>
            <person name="Roux S."/>
            <person name="Paez-Espino D."/>
            <person name="Jungbluth S."/>
            <person name="Walsh D.A."/>
            <person name="Denef V.J."/>
            <person name="McMahon K.D."/>
            <person name="Konstantinidis K.T."/>
            <person name="Eloe-Fadrosh E.A."/>
            <person name="Kyrpides N.C."/>
            <person name="Woyke T."/>
        </authorList>
    </citation>
    <scope>NUCLEOTIDE SEQUENCE</scope>
    <source>
        <strain evidence="2">GVMAG-S-1101169-75</strain>
    </source>
</reference>
<proteinExistence type="predicted"/>
<dbReference type="InterPro" id="IPR006674">
    <property type="entry name" value="HD_domain"/>
</dbReference>
<accession>A0A6C0K1L3</accession>
<dbReference type="SUPFAM" id="SSF109604">
    <property type="entry name" value="HD-domain/PDEase-like"/>
    <property type="match status" value="1"/>
</dbReference>
<feature type="domain" description="HD" evidence="1">
    <location>
        <begin position="50"/>
        <end position="181"/>
    </location>
</feature>
<dbReference type="CDD" id="cd00077">
    <property type="entry name" value="HDc"/>
    <property type="match status" value="1"/>
</dbReference>